<dbReference type="GO" id="GO:0016413">
    <property type="term" value="F:O-acetyltransferase activity"/>
    <property type="evidence" value="ECO:0007669"/>
    <property type="project" value="TreeGrafter"/>
</dbReference>
<comment type="caution">
    <text evidence="9">The sequence shown here is derived from an EMBL/GenBank/DDBJ whole genome shotgun (WGS) entry which is preliminary data.</text>
</comment>
<feature type="transmembrane region" description="Helical" evidence="7">
    <location>
        <begin position="262"/>
        <end position="282"/>
    </location>
</feature>
<evidence type="ECO:0000256" key="3">
    <source>
        <dbReference type="ARBA" id="ARBA00022475"/>
    </source>
</evidence>
<evidence type="ECO:0000256" key="7">
    <source>
        <dbReference type="SAM" id="Phobius"/>
    </source>
</evidence>
<reference evidence="9 10" key="1">
    <citation type="journal article" date="2020" name="Microb. Ecol.">
        <title>Ecogenomics of the Marine Benthic Filamentous Cyanobacterium Adonisia.</title>
        <authorList>
            <person name="Walter J.M."/>
            <person name="Coutinho F.H."/>
            <person name="Leomil L."/>
            <person name="Hargreaves P.I."/>
            <person name="Campeao M.E."/>
            <person name="Vieira V.V."/>
            <person name="Silva B.S."/>
            <person name="Fistarol G.O."/>
            <person name="Salomon P.S."/>
            <person name="Sawabe T."/>
            <person name="Mino S."/>
            <person name="Hosokawa M."/>
            <person name="Miyashita H."/>
            <person name="Maruyama F."/>
            <person name="van Verk M.C."/>
            <person name="Dutilh B.E."/>
            <person name="Thompson C.C."/>
            <person name="Thompson F.L."/>
        </authorList>
    </citation>
    <scope>NUCLEOTIDE SEQUENCE [LARGE SCALE GENOMIC DNA]</scope>
    <source>
        <strain evidence="9 10">CCMR0081</strain>
    </source>
</reference>
<keyword evidence="3" id="KW-1003">Cell membrane</keyword>
<feature type="transmembrane region" description="Helical" evidence="7">
    <location>
        <begin position="157"/>
        <end position="173"/>
    </location>
</feature>
<evidence type="ECO:0000256" key="6">
    <source>
        <dbReference type="ARBA" id="ARBA00023136"/>
    </source>
</evidence>
<feature type="transmembrane region" description="Helical" evidence="7">
    <location>
        <begin position="86"/>
        <end position="110"/>
    </location>
</feature>
<evidence type="ECO:0000256" key="5">
    <source>
        <dbReference type="ARBA" id="ARBA00022989"/>
    </source>
</evidence>
<dbReference type="PANTHER" id="PTHR40074">
    <property type="entry name" value="O-ACETYLTRANSFERASE WECH"/>
    <property type="match status" value="1"/>
</dbReference>
<keyword evidence="5 7" id="KW-1133">Transmembrane helix</keyword>
<feature type="transmembrane region" description="Helical" evidence="7">
    <location>
        <begin position="223"/>
        <end position="250"/>
    </location>
</feature>
<feature type="transmembrane region" description="Helical" evidence="7">
    <location>
        <begin position="12"/>
        <end position="34"/>
    </location>
</feature>
<feature type="transmembrane region" description="Helical" evidence="7">
    <location>
        <begin position="327"/>
        <end position="346"/>
    </location>
</feature>
<keyword evidence="6 7" id="KW-0472">Membrane</keyword>
<evidence type="ECO:0000313" key="10">
    <source>
        <dbReference type="Proteomes" id="UP000481033"/>
    </source>
</evidence>
<keyword evidence="10" id="KW-1185">Reference proteome</keyword>
<feature type="transmembrane region" description="Helical" evidence="7">
    <location>
        <begin position="122"/>
        <end position="145"/>
    </location>
</feature>
<keyword evidence="4 7" id="KW-0812">Transmembrane</keyword>
<organism evidence="9 10">
    <name type="scientific">Adonisia turfae CCMR0081</name>
    <dbReference type="NCBI Taxonomy" id="2292702"/>
    <lineage>
        <taxon>Bacteria</taxon>
        <taxon>Bacillati</taxon>
        <taxon>Cyanobacteriota</taxon>
        <taxon>Adonisia</taxon>
        <taxon>Adonisia turfae</taxon>
    </lineage>
</organism>
<comment type="subcellular location">
    <subcellularLocation>
        <location evidence="1">Cell membrane</location>
        <topology evidence="1">Multi-pass membrane protein</topology>
    </subcellularLocation>
</comment>
<gene>
    <name evidence="9" type="ORF">DXZ20_15110</name>
</gene>
<feature type="transmembrane region" description="Helical" evidence="7">
    <location>
        <begin position="193"/>
        <end position="211"/>
    </location>
</feature>
<dbReference type="GO" id="GO:0005886">
    <property type="term" value="C:plasma membrane"/>
    <property type="evidence" value="ECO:0007669"/>
    <property type="project" value="UniProtKB-SubCell"/>
</dbReference>
<evidence type="ECO:0000313" key="9">
    <source>
        <dbReference type="EMBL" id="NEZ56985.1"/>
    </source>
</evidence>
<dbReference type="Proteomes" id="UP000481033">
    <property type="component" value="Unassembled WGS sequence"/>
</dbReference>
<protein>
    <submittedName>
        <fullName evidence="9">DUF1624 domain-containing protein</fullName>
    </submittedName>
</protein>
<dbReference type="RefSeq" id="WP_163698997.1">
    <property type="nucleotide sequence ID" value="NZ_QXHD01000004.1"/>
</dbReference>
<dbReference type="InterPro" id="IPR002656">
    <property type="entry name" value="Acyl_transf_3_dom"/>
</dbReference>
<dbReference type="PANTHER" id="PTHR40074:SF2">
    <property type="entry name" value="O-ACETYLTRANSFERASE WECH"/>
    <property type="match status" value="1"/>
</dbReference>
<sequence length="358" mass="40172">MTPQGKVNKRSYYLDIARGFAVFGMFTQHCMIVHEVSGGEGDSLLANLFVFLGTAPAAPVFMLLMGAFLIKSKASTRQNIWRGIKLLILGIILNLLRFTIPVLIAISLYGRDNLNLAEGETLLTLLFAVDIFHLAGLSLIFCTLIKKITDQKNTIPLLILTVLLASPFLWGRFGSNPFFDPFWGEANTVYFPFFPWIIYPLLGMYLSRYLLSGDRLKSSLRKMGWYGFALSALGVVIFLLSAVGVLAFDILSPTGDYYRSGASIHLLMIGFVLVWFSVCHWLEQTLSSENRIIKVLIYWSKNVTAIYFVQWVLFGWSMLILDTSKLNAVDAALVGLIVLLLTHFSVKRAGVRKLFAWV</sequence>
<comment type="similarity">
    <text evidence="2">Belongs to the acyltransferase 3 family.</text>
</comment>
<evidence type="ECO:0000256" key="1">
    <source>
        <dbReference type="ARBA" id="ARBA00004651"/>
    </source>
</evidence>
<feature type="domain" description="Acyltransferase 3" evidence="8">
    <location>
        <begin position="12"/>
        <end position="341"/>
    </location>
</feature>
<dbReference type="EMBL" id="QXHD01000004">
    <property type="protein sequence ID" value="NEZ56985.1"/>
    <property type="molecule type" value="Genomic_DNA"/>
</dbReference>
<proteinExistence type="inferred from homology"/>
<evidence type="ECO:0000256" key="2">
    <source>
        <dbReference type="ARBA" id="ARBA00007400"/>
    </source>
</evidence>
<evidence type="ECO:0000259" key="8">
    <source>
        <dbReference type="Pfam" id="PF01757"/>
    </source>
</evidence>
<dbReference type="AlphaFoldDB" id="A0A6M0RL92"/>
<evidence type="ECO:0000256" key="4">
    <source>
        <dbReference type="ARBA" id="ARBA00022692"/>
    </source>
</evidence>
<name>A0A6M0RL92_9CYAN</name>
<dbReference type="GO" id="GO:0009246">
    <property type="term" value="P:enterobacterial common antigen biosynthetic process"/>
    <property type="evidence" value="ECO:0007669"/>
    <property type="project" value="TreeGrafter"/>
</dbReference>
<feature type="transmembrane region" description="Helical" evidence="7">
    <location>
        <begin position="46"/>
        <end position="70"/>
    </location>
</feature>
<feature type="transmembrane region" description="Helical" evidence="7">
    <location>
        <begin position="303"/>
        <end position="321"/>
    </location>
</feature>
<dbReference type="Pfam" id="PF01757">
    <property type="entry name" value="Acyl_transf_3"/>
    <property type="match status" value="1"/>
</dbReference>
<accession>A0A6M0RL92</accession>